<evidence type="ECO:0000313" key="2">
    <source>
        <dbReference type="Proteomes" id="UP000001037"/>
    </source>
</evidence>
<keyword evidence="2" id="KW-1185">Reference proteome</keyword>
<protein>
    <submittedName>
        <fullName evidence="1">Uncharacterized protein</fullName>
    </submittedName>
</protein>
<dbReference type="EMBL" id="CP002838">
    <property type="protein sequence ID" value="AEM39101.1"/>
    <property type="molecule type" value="Genomic_DNA"/>
</dbReference>
<gene>
    <name evidence="1" type="ordered locus">Pyrfu_1242</name>
</gene>
<dbReference type="Proteomes" id="UP000001037">
    <property type="component" value="Chromosome"/>
</dbReference>
<dbReference type="InParanoid" id="G0EG00"/>
<accession>G0EG00</accession>
<organism evidence="1 2">
    <name type="scientific">Pyrolobus fumarii (strain DSM 11204 / 1A)</name>
    <dbReference type="NCBI Taxonomy" id="694429"/>
    <lineage>
        <taxon>Archaea</taxon>
        <taxon>Thermoproteota</taxon>
        <taxon>Thermoprotei</taxon>
        <taxon>Desulfurococcales</taxon>
        <taxon>Pyrodictiaceae</taxon>
        <taxon>Pyrolobus</taxon>
    </lineage>
</organism>
<dbReference type="eggNOG" id="arCOG12410">
    <property type="taxonomic scope" value="Archaea"/>
</dbReference>
<dbReference type="HOGENOM" id="CLU_720836_0_0_2"/>
<evidence type="ECO:0000313" key="1">
    <source>
        <dbReference type="EMBL" id="AEM39101.1"/>
    </source>
</evidence>
<dbReference type="RefSeq" id="WP_014026778.1">
    <property type="nucleotide sequence ID" value="NC_015931.1"/>
</dbReference>
<dbReference type="GeneID" id="11138425"/>
<reference evidence="1 2" key="1">
    <citation type="journal article" date="2011" name="Stand. Genomic Sci.">
        <title>Complete genome sequence of the hyperthermophilic chemolithoautotroph Pyrolobus fumarii type strain (1A).</title>
        <authorList>
            <person name="Anderson I."/>
            <person name="Goker M."/>
            <person name="Nolan M."/>
            <person name="Lucas S."/>
            <person name="Hammon N."/>
            <person name="Deshpande S."/>
            <person name="Cheng J.F."/>
            <person name="Tapia R."/>
            <person name="Han C."/>
            <person name="Goodwin L."/>
            <person name="Pitluck S."/>
            <person name="Huntemann M."/>
            <person name="Liolios K."/>
            <person name="Ivanova N."/>
            <person name="Pagani I."/>
            <person name="Mavromatis K."/>
            <person name="Ovchinikova G."/>
            <person name="Pati A."/>
            <person name="Chen A."/>
            <person name="Palaniappan K."/>
            <person name="Land M."/>
            <person name="Hauser L."/>
            <person name="Brambilla E.M."/>
            <person name="Huber H."/>
            <person name="Yasawong M."/>
            <person name="Rohde M."/>
            <person name="Spring S."/>
            <person name="Abt B."/>
            <person name="Sikorski J."/>
            <person name="Wirth R."/>
            <person name="Detter J.C."/>
            <person name="Woyke T."/>
            <person name="Bristow J."/>
            <person name="Eisen J.A."/>
            <person name="Markowitz V."/>
            <person name="Hugenholtz P."/>
            <person name="Kyrpides N.C."/>
            <person name="Klenk H.P."/>
            <person name="Lapidus A."/>
        </authorList>
    </citation>
    <scope>NUCLEOTIDE SEQUENCE [LARGE SCALE GENOMIC DNA]</scope>
    <source>
        <strain evidence="2">DSM 11204 / 1A</strain>
    </source>
</reference>
<dbReference type="AlphaFoldDB" id="G0EG00"/>
<dbReference type="KEGG" id="pfm:Pyrfu_1242"/>
<sequence>MALQRDVNAVLVVPSFYHNVVSMDLGSVLEAQYGVRIAGVFLPAQICRQDRGSYVCDFERTELEGSILYTNVKNQLVKLQRVSGVLEQLGYRISTVVVHTELRMPLWSEGWFRKLYARLLSVLPSLLEEAGIDAKHVVVEMHPGFNEPQCYSRVQLDRSCVDVGRHAGMIVDAIGDLLESCPSGVECMFTIENRSGSPTQVRRYGNIVEISGFTSRRPQALASFYDVLEEIRIVSRAAKETLGGVPVGATLDIPQHLRGLYRQLPKEQKGILGVAKEELDRLLEKLASTARELGMPVLRSLHIHWFGSRSNGVPETHAALTNEVFREIYVKLSNWLRVETPRVVQKPLLMVPEALPGRGGKNQEIIDTMIYTAKLVSTINEGR</sequence>
<proteinExistence type="predicted"/>
<name>G0EG00_PYRF1</name>